<comment type="caution">
    <text evidence="2">The sequence shown here is derived from an EMBL/GenBank/DDBJ whole genome shotgun (WGS) entry which is preliminary data.</text>
</comment>
<evidence type="ECO:0000313" key="3">
    <source>
        <dbReference type="Proteomes" id="UP000789901"/>
    </source>
</evidence>
<name>A0ABM8W0I8_GIGMA</name>
<accession>A0ABM8W0I8</accession>
<evidence type="ECO:0000313" key="2">
    <source>
        <dbReference type="EMBL" id="CAG8493684.1"/>
    </source>
</evidence>
<organism evidence="2 3">
    <name type="scientific">Gigaspora margarita</name>
    <dbReference type="NCBI Taxonomy" id="4874"/>
    <lineage>
        <taxon>Eukaryota</taxon>
        <taxon>Fungi</taxon>
        <taxon>Fungi incertae sedis</taxon>
        <taxon>Mucoromycota</taxon>
        <taxon>Glomeromycotina</taxon>
        <taxon>Glomeromycetes</taxon>
        <taxon>Diversisporales</taxon>
        <taxon>Gigasporaceae</taxon>
        <taxon>Gigaspora</taxon>
    </lineage>
</organism>
<gene>
    <name evidence="2" type="ORF">GMARGA_LOCUS1847</name>
</gene>
<sequence length="301" mass="34947">MQINIDENLVSGKSSETPTTSNNMTLPTEHNTTGNLTQGTDYEHMRFLPNNPYIEQQQHTIHSTSSPEIEIQHEIHNEEPITTSTTENRKNRTRAKLTDNVFFDISNIAESAKNYIMEVQGKYIIPRVIPTNHVEVNYTDKLLLPEDPKKIRGANIKILITNSKDLIEVVQHLHPLYHFIRIPENWLKLPPRETNSNNTNKNRRIPDNIDTIKAMIKESQPEKEVDLPITKCENIEQTIEILKTKFEFSHIPQLLVQLLELDIPEWDLKTDKTNVIQCPYLKNKKNAHWKTNKLTLLTHNS</sequence>
<dbReference type="Proteomes" id="UP000789901">
    <property type="component" value="Unassembled WGS sequence"/>
</dbReference>
<keyword evidence="3" id="KW-1185">Reference proteome</keyword>
<proteinExistence type="predicted"/>
<evidence type="ECO:0000256" key="1">
    <source>
        <dbReference type="SAM" id="MobiDB-lite"/>
    </source>
</evidence>
<dbReference type="EMBL" id="CAJVQB010000521">
    <property type="protein sequence ID" value="CAG8493684.1"/>
    <property type="molecule type" value="Genomic_DNA"/>
</dbReference>
<protein>
    <submittedName>
        <fullName evidence="2">16441_t:CDS:1</fullName>
    </submittedName>
</protein>
<feature type="region of interest" description="Disordered" evidence="1">
    <location>
        <begin position="1"/>
        <end position="34"/>
    </location>
</feature>
<reference evidence="2 3" key="1">
    <citation type="submission" date="2021-06" db="EMBL/GenBank/DDBJ databases">
        <authorList>
            <person name="Kallberg Y."/>
            <person name="Tangrot J."/>
            <person name="Rosling A."/>
        </authorList>
    </citation>
    <scope>NUCLEOTIDE SEQUENCE [LARGE SCALE GENOMIC DNA]</scope>
    <source>
        <strain evidence="2 3">120-4 pot B 10/14</strain>
    </source>
</reference>